<dbReference type="PANTHER" id="PTHR22748">
    <property type="entry name" value="AP ENDONUCLEASE"/>
    <property type="match status" value="1"/>
</dbReference>
<dbReference type="NCBIfam" id="TIGR00633">
    <property type="entry name" value="xth"/>
    <property type="match status" value="1"/>
</dbReference>
<dbReference type="GO" id="GO:0003906">
    <property type="term" value="F:DNA-(apurinic or apyrimidinic site) endonuclease activity"/>
    <property type="evidence" value="ECO:0007669"/>
    <property type="project" value="TreeGrafter"/>
</dbReference>
<evidence type="ECO:0000313" key="7">
    <source>
        <dbReference type="EMBL" id="QHT80828.1"/>
    </source>
</evidence>
<name>A0A6C0HJJ9_9ZZZZ</name>
<dbReference type="PROSITE" id="PS51435">
    <property type="entry name" value="AP_NUCLEASE_F1_4"/>
    <property type="match status" value="1"/>
</dbReference>
<dbReference type="PANTHER" id="PTHR22748:SF6">
    <property type="entry name" value="DNA-(APURINIC OR APYRIMIDINIC SITE) ENDONUCLEASE"/>
    <property type="match status" value="1"/>
</dbReference>
<dbReference type="GO" id="GO:0008081">
    <property type="term" value="F:phosphoric diester hydrolase activity"/>
    <property type="evidence" value="ECO:0007669"/>
    <property type="project" value="TreeGrafter"/>
</dbReference>
<evidence type="ECO:0000256" key="3">
    <source>
        <dbReference type="ARBA" id="ARBA00022723"/>
    </source>
</evidence>
<evidence type="ECO:0000256" key="2">
    <source>
        <dbReference type="ARBA" id="ARBA00007092"/>
    </source>
</evidence>
<feature type="domain" description="Endonuclease/exonuclease/phosphatase" evidence="6">
    <location>
        <begin position="4"/>
        <end position="265"/>
    </location>
</feature>
<dbReference type="NCBIfam" id="TIGR00195">
    <property type="entry name" value="exoDNase_III"/>
    <property type="match status" value="1"/>
</dbReference>
<dbReference type="InterPro" id="IPR005135">
    <property type="entry name" value="Endo/exonuclease/phosphatase"/>
</dbReference>
<keyword evidence="4" id="KW-0378">Hydrolase</keyword>
<comment type="cofactor">
    <cofactor evidence="1">
        <name>Mg(2+)</name>
        <dbReference type="ChEBI" id="CHEBI:18420"/>
    </cofactor>
</comment>
<comment type="similarity">
    <text evidence="2">Belongs to the DNA repair enzymes AP/ExoA family.</text>
</comment>
<dbReference type="SUPFAM" id="SSF56219">
    <property type="entry name" value="DNase I-like"/>
    <property type="match status" value="1"/>
</dbReference>
<evidence type="ECO:0000256" key="5">
    <source>
        <dbReference type="ARBA" id="ARBA00022842"/>
    </source>
</evidence>
<dbReference type="Gene3D" id="3.60.10.10">
    <property type="entry name" value="Endonuclease/exonuclease/phosphatase"/>
    <property type="match status" value="1"/>
</dbReference>
<dbReference type="EMBL" id="MN739974">
    <property type="protein sequence ID" value="QHT80828.1"/>
    <property type="molecule type" value="Genomic_DNA"/>
</dbReference>
<keyword evidence="5" id="KW-0460">Magnesium</keyword>
<dbReference type="InterPro" id="IPR036691">
    <property type="entry name" value="Endo/exonu/phosph_ase_sf"/>
</dbReference>
<dbReference type="GO" id="GO:0003677">
    <property type="term" value="F:DNA binding"/>
    <property type="evidence" value="ECO:0007669"/>
    <property type="project" value="InterPro"/>
</dbReference>
<evidence type="ECO:0000256" key="1">
    <source>
        <dbReference type="ARBA" id="ARBA00001946"/>
    </source>
</evidence>
<dbReference type="PROSITE" id="PS00726">
    <property type="entry name" value="AP_NUCLEASE_F1_1"/>
    <property type="match status" value="1"/>
</dbReference>
<protein>
    <recommendedName>
        <fullName evidence="6">Endonuclease/exonuclease/phosphatase domain-containing protein</fullName>
    </recommendedName>
</protein>
<dbReference type="GO" id="GO:0008311">
    <property type="term" value="F:double-stranded DNA 3'-5' DNA exonuclease activity"/>
    <property type="evidence" value="ECO:0007669"/>
    <property type="project" value="TreeGrafter"/>
</dbReference>
<dbReference type="AlphaFoldDB" id="A0A6C0HJJ9"/>
<sequence>MRIISFNINGIQSMTGKLKNGEKKGGPTNNVLRSLVEEQQPDVLCMQELKTQTPGHLAWLRAYFPHIHLNLSKHKKGYSGVALLSKEEPEWVATDFSRYTQWLGDVNADWSHEGRVIIAKFAAAVVVTVYTPNSQSQLARLSERIQWEQVLRAYMLRLKEEFALPVVLCGDLNCAVEDIDIHKPKAHRGMPGFSDEERAEMRMMLAGFTDSYRLLHPETVGYTYFSNFAKSRERGVGWRLDYMLVSDADFIKRAEILGEYFGSDHVPILVDI</sequence>
<accession>A0A6C0HJJ9</accession>
<reference evidence="7" key="1">
    <citation type="journal article" date="2020" name="Nature">
        <title>Giant virus diversity and host interactions through global metagenomics.</title>
        <authorList>
            <person name="Schulz F."/>
            <person name="Roux S."/>
            <person name="Paez-Espino D."/>
            <person name="Jungbluth S."/>
            <person name="Walsh D.A."/>
            <person name="Denef V.J."/>
            <person name="McMahon K.D."/>
            <person name="Konstantinidis K.T."/>
            <person name="Eloe-Fadrosh E.A."/>
            <person name="Kyrpides N.C."/>
            <person name="Woyke T."/>
        </authorList>
    </citation>
    <scope>NUCLEOTIDE SEQUENCE</scope>
    <source>
        <strain evidence="7">GVMAG-M-3300023184-121</strain>
    </source>
</reference>
<organism evidence="7">
    <name type="scientific">viral metagenome</name>
    <dbReference type="NCBI Taxonomy" id="1070528"/>
    <lineage>
        <taxon>unclassified sequences</taxon>
        <taxon>metagenomes</taxon>
        <taxon>organismal metagenomes</taxon>
    </lineage>
</organism>
<evidence type="ECO:0000259" key="6">
    <source>
        <dbReference type="Pfam" id="PF03372"/>
    </source>
</evidence>
<proteinExistence type="inferred from homology"/>
<dbReference type="Pfam" id="PF03372">
    <property type="entry name" value="Exo_endo_phos"/>
    <property type="match status" value="1"/>
</dbReference>
<dbReference type="InterPro" id="IPR004808">
    <property type="entry name" value="AP_endonuc_1"/>
</dbReference>
<dbReference type="CDD" id="cd09087">
    <property type="entry name" value="Ape1-like_AP-endo"/>
    <property type="match status" value="1"/>
</dbReference>
<dbReference type="GO" id="GO:0046872">
    <property type="term" value="F:metal ion binding"/>
    <property type="evidence" value="ECO:0007669"/>
    <property type="project" value="UniProtKB-KW"/>
</dbReference>
<evidence type="ECO:0000256" key="4">
    <source>
        <dbReference type="ARBA" id="ARBA00022801"/>
    </source>
</evidence>
<keyword evidence="3" id="KW-0479">Metal-binding</keyword>
<dbReference type="GO" id="GO:0006284">
    <property type="term" value="P:base-excision repair"/>
    <property type="evidence" value="ECO:0007669"/>
    <property type="project" value="TreeGrafter"/>
</dbReference>
<dbReference type="InterPro" id="IPR020847">
    <property type="entry name" value="AP_endonuclease_F1_BS"/>
</dbReference>